<dbReference type="EMBL" id="PDNB01000264">
    <property type="protein sequence ID" value="PGG96892.1"/>
    <property type="molecule type" value="Genomic_DNA"/>
</dbReference>
<keyword evidence="4" id="KW-1185">Reference proteome</keyword>
<dbReference type="Proteomes" id="UP000223968">
    <property type="component" value="Unassembled WGS sequence"/>
</dbReference>
<dbReference type="PANTHER" id="PTHR21634">
    <property type="entry name" value="RE13835P"/>
    <property type="match status" value="1"/>
</dbReference>
<feature type="compositionally biased region" description="Polar residues" evidence="1">
    <location>
        <begin position="1142"/>
        <end position="1158"/>
    </location>
</feature>
<evidence type="ECO:0000313" key="3">
    <source>
        <dbReference type="EMBL" id="PGG96892.1"/>
    </source>
</evidence>
<feature type="compositionally biased region" description="Basic and acidic residues" evidence="1">
    <location>
        <begin position="735"/>
        <end position="744"/>
    </location>
</feature>
<dbReference type="InterPro" id="IPR028084">
    <property type="entry name" value="FNIP_N_dom"/>
</dbReference>
<evidence type="ECO:0000313" key="4">
    <source>
        <dbReference type="Proteomes" id="UP000223968"/>
    </source>
</evidence>
<reference evidence="3 4" key="1">
    <citation type="submission" date="2017-10" db="EMBL/GenBank/DDBJ databases">
        <title>Comparative genomics in systemic dimorphic fungi from Ajellomycetaceae.</title>
        <authorList>
            <person name="Munoz J.F."/>
            <person name="Mcewen J.G."/>
            <person name="Clay O.K."/>
            <person name="Cuomo C.A."/>
        </authorList>
    </citation>
    <scope>NUCLEOTIDE SEQUENCE [LARGE SCALE GENOMIC DNA]</scope>
    <source>
        <strain evidence="3 4">UAMH5409</strain>
    </source>
</reference>
<feature type="compositionally biased region" description="Polar residues" evidence="1">
    <location>
        <begin position="1121"/>
        <end position="1131"/>
    </location>
</feature>
<feature type="compositionally biased region" description="Basic residues" evidence="1">
    <location>
        <begin position="140"/>
        <end position="149"/>
    </location>
</feature>
<feature type="region of interest" description="Disordered" evidence="1">
    <location>
        <begin position="1038"/>
        <end position="1089"/>
    </location>
</feature>
<comment type="caution">
    <text evidence="3">The sequence shown here is derived from an EMBL/GenBank/DDBJ whole genome shotgun (WGS) entry which is preliminary data.</text>
</comment>
<feature type="compositionally biased region" description="Basic and acidic residues" evidence="1">
    <location>
        <begin position="644"/>
        <end position="653"/>
    </location>
</feature>
<feature type="region of interest" description="Disordered" evidence="1">
    <location>
        <begin position="1121"/>
        <end position="1166"/>
    </location>
</feature>
<proteinExistence type="predicted"/>
<dbReference type="GO" id="GO:0005737">
    <property type="term" value="C:cytoplasm"/>
    <property type="evidence" value="ECO:0007669"/>
    <property type="project" value="TreeGrafter"/>
</dbReference>
<feature type="compositionally biased region" description="Basic residues" evidence="1">
    <location>
        <begin position="634"/>
        <end position="643"/>
    </location>
</feature>
<dbReference type="GO" id="GO:0042030">
    <property type="term" value="F:ATPase inhibitor activity"/>
    <property type="evidence" value="ECO:0007669"/>
    <property type="project" value="TreeGrafter"/>
</dbReference>
<feature type="compositionally biased region" description="Basic and acidic residues" evidence="1">
    <location>
        <begin position="817"/>
        <end position="836"/>
    </location>
</feature>
<dbReference type="AlphaFoldDB" id="A0A2B7WJU3"/>
<name>A0A2B7WJU3_9EURO</name>
<accession>A0A2B7WJU3</accession>
<feature type="compositionally biased region" description="Low complexity" evidence="1">
    <location>
        <begin position="601"/>
        <end position="615"/>
    </location>
</feature>
<protein>
    <recommendedName>
        <fullName evidence="2">Folliculin-interacting protein N-terminal domain-containing protein</fullName>
    </recommendedName>
</protein>
<dbReference type="STRING" id="1447875.A0A2B7WJU3"/>
<dbReference type="Pfam" id="PF14636">
    <property type="entry name" value="FNIP_N"/>
    <property type="match status" value="1"/>
</dbReference>
<gene>
    <name evidence="3" type="ORF">AJ79_09416</name>
</gene>
<evidence type="ECO:0000256" key="1">
    <source>
        <dbReference type="SAM" id="MobiDB-lite"/>
    </source>
</evidence>
<sequence>MLGRLLNTAASSLNPATYTSRNSAQLESVTEEEHTSGLLFPDSTHLKRSNTHAYPLQTSVLSPNASAASSFDDRGGLELDPLKDFRVIIAQNALGDRDEPCLLLDSQNVDAAEGSVGLGLNAPSSERAHGHSRSSSLSKPTKRAPAHKPHASDINQFSGASSLRELDSSMSSALFRARYRSSTLSPTLDDNRHYQNRMTADTNESGLLNCIFGSSAFSYRGSSTKMHILPMEGESVGDVEGLSPHGPRRRAPLSRAHTSGPNSRSSSLSQERLGTAHDLRSTAPTKVTVLVTRMFSVNLPEARNSSVDQTEQYPLNTQAFRDSDFAFPDSGKRKKIKEKKTPMYAVAITVKLPLAGRSNGRPPSQWNAQGQRPGWISASLDSDHKYSSAFFDDNSVQSATSNLDDRIDILVDHWDVITRTLSHLEKLASREILTLLKRVDYFSTQQPKPAKAPNMQRTNQTIIQLPPRALSGKASLRSEALRATQRIGMALRIPAVATGQSRWGVWREEARWIAKFLSDKEHNFFFLVLITAFLGNHTEWLSSLGPDWYRRRYYLQQRAQHDAEPTIPSRTVVVSADKMTARRLIFVLSAFLPAQQRSDALSSPLRPSTSTSLRPVSQSPPNAPLLRQESLRRTINRRARARHLHDDENDGHRRSPSASSNEAAVIPLDDVDFVNAVSDHYKSRRDSDVRSIRTASLPIPSNDASTRKSSTATIATAAPGTATPVPHFASQRGRHGVDGGRRLPLDTSGSAASAKLLQNLRRSESSNLSLEGGEHQPSSRWGGLLFSGFWGARESTPAVNGGKSLINGEPNANTSVREPDGGPQIRRETRSSEAGKDIPSVPNDAKGSENISIPAHSSPDSSLSRPAGSRDVRPKAQIETPSSPVKLSVGLDDGVIDVEVPLPGFISLSSSGDSTLASPKKTRTSITSLDGLASVHSAGSGFHLGHNKDYDGVNVNVAGWLKRHHEDFVLQAVHPYSALEADIKRAMSAEPTPPHALSASFVDMDGTNPEKWVDVCTTLIADTKNFTVKKVRLRRRVCGPGPQTSAQSLDTSRRPSLYDSPGTPSASQFPSIFSASTKTPTSPLSPQVDPFDVEEMFVEEPVMDLDPTLVDAVEKVLARSGDTSLVQSRAPSPNRKRKEKSANNQGPDKQSSNTQPENVPSIEVPRNKCRRMVLGALEEVVRSVTAERQEESASATGDAAKMSSDRGRRGLGVPTDNTLREGIRKWLQDIEEAC</sequence>
<feature type="region of interest" description="Disordered" evidence="1">
    <location>
        <begin position="599"/>
        <end position="664"/>
    </location>
</feature>
<feature type="compositionally biased region" description="Low complexity" evidence="1">
    <location>
        <begin position="707"/>
        <end position="723"/>
    </location>
</feature>
<feature type="region of interest" description="Disordered" evidence="1">
    <location>
        <begin position="1184"/>
        <end position="1216"/>
    </location>
</feature>
<dbReference type="GO" id="GO:0051087">
    <property type="term" value="F:protein-folding chaperone binding"/>
    <property type="evidence" value="ECO:0007669"/>
    <property type="project" value="TreeGrafter"/>
</dbReference>
<dbReference type="OrthoDB" id="5428015at2759"/>
<evidence type="ECO:0000259" key="2">
    <source>
        <dbReference type="Pfam" id="PF14636"/>
    </source>
</evidence>
<feature type="region of interest" description="Disordered" evidence="1">
    <location>
        <begin position="235"/>
        <end position="279"/>
    </location>
</feature>
<feature type="region of interest" description="Disordered" evidence="1">
    <location>
        <begin position="799"/>
        <end position="887"/>
    </location>
</feature>
<feature type="compositionally biased region" description="Polar residues" evidence="1">
    <location>
        <begin position="1062"/>
        <end position="1085"/>
    </location>
</feature>
<feature type="region of interest" description="Disordered" evidence="1">
    <location>
        <begin position="115"/>
        <end position="157"/>
    </location>
</feature>
<feature type="compositionally biased region" description="Basic and acidic residues" evidence="1">
    <location>
        <begin position="682"/>
        <end position="691"/>
    </location>
</feature>
<feature type="compositionally biased region" description="Polar residues" evidence="1">
    <location>
        <begin position="256"/>
        <end position="272"/>
    </location>
</feature>
<feature type="region of interest" description="Disordered" evidence="1">
    <location>
        <begin position="682"/>
        <end position="747"/>
    </location>
</feature>
<dbReference type="PANTHER" id="PTHR21634:SF9">
    <property type="entry name" value="RE13835P"/>
    <property type="match status" value="1"/>
</dbReference>
<organism evidence="3 4">
    <name type="scientific">Helicocarpus griseus UAMH5409</name>
    <dbReference type="NCBI Taxonomy" id="1447875"/>
    <lineage>
        <taxon>Eukaryota</taxon>
        <taxon>Fungi</taxon>
        <taxon>Dikarya</taxon>
        <taxon>Ascomycota</taxon>
        <taxon>Pezizomycotina</taxon>
        <taxon>Eurotiomycetes</taxon>
        <taxon>Eurotiomycetidae</taxon>
        <taxon>Onygenales</taxon>
        <taxon>Ajellomycetaceae</taxon>
        <taxon>Helicocarpus</taxon>
    </lineage>
</organism>
<feature type="domain" description="Folliculin-interacting protein N-terminal" evidence="2">
    <location>
        <begin position="84"/>
        <end position="234"/>
    </location>
</feature>